<feature type="region of interest" description="Disordered" evidence="1">
    <location>
        <begin position="324"/>
        <end position="369"/>
    </location>
</feature>
<protein>
    <submittedName>
        <fullName evidence="4">TQXA domain protein</fullName>
    </submittedName>
</protein>
<keyword evidence="5" id="KW-1185">Reference proteome</keyword>
<dbReference type="HOGENOM" id="CLU_046281_0_0_11"/>
<reference evidence="4 5" key="1">
    <citation type="journal article" date="2012" name="Stand. Genomic Sci.">
        <title>Genome sequence of the ocean sediment bacterium Saccharomonospora marina type strain (XMU15(T)).</title>
        <authorList>
            <person name="Klenk H.P."/>
            <person name="Lu M."/>
            <person name="Lucas S."/>
            <person name="Lapidus A."/>
            <person name="Copeland A."/>
            <person name="Pitluck S."/>
            <person name="Goodwin L.A."/>
            <person name="Han C."/>
            <person name="Tapia R."/>
            <person name="Brambilla E.M."/>
            <person name="Potter G."/>
            <person name="Land M."/>
            <person name="Ivanova N."/>
            <person name="Rohde M."/>
            <person name="Goker M."/>
            <person name="Detter J.C."/>
            <person name="Li W.J."/>
            <person name="Kyrpides N.C."/>
            <person name="Woyke T."/>
        </authorList>
    </citation>
    <scope>NUCLEOTIDE SEQUENCE [LARGE SCALE GENOMIC DNA]</scope>
    <source>
        <strain evidence="4 5">XMU15</strain>
    </source>
</reference>
<dbReference type="eggNOG" id="COG3468">
    <property type="taxonomic scope" value="Bacteria"/>
</dbReference>
<keyword evidence="2" id="KW-0812">Transmembrane</keyword>
<dbReference type="RefSeq" id="WP_009151914.1">
    <property type="nucleotide sequence ID" value="NZ_CM001439.1"/>
</dbReference>
<dbReference type="InterPro" id="IPR013552">
    <property type="entry name" value="Thioester_dom"/>
</dbReference>
<evidence type="ECO:0000313" key="5">
    <source>
        <dbReference type="Proteomes" id="UP000004926"/>
    </source>
</evidence>
<dbReference type="Proteomes" id="UP000004926">
    <property type="component" value="Chromosome"/>
</dbReference>
<proteinExistence type="predicted"/>
<dbReference type="STRING" id="882083.SacmaDRAFT_0213"/>
<feature type="transmembrane region" description="Helical" evidence="2">
    <location>
        <begin position="379"/>
        <end position="399"/>
    </location>
</feature>
<evidence type="ECO:0000256" key="2">
    <source>
        <dbReference type="SAM" id="Phobius"/>
    </source>
</evidence>
<accession>H5WZC0</accession>
<dbReference type="InterPro" id="IPR023849">
    <property type="entry name" value="TQXA_dom"/>
</dbReference>
<dbReference type="Gene3D" id="1.10.150.480">
    <property type="match status" value="1"/>
</dbReference>
<evidence type="ECO:0000259" key="3">
    <source>
        <dbReference type="Pfam" id="PF08341"/>
    </source>
</evidence>
<dbReference type="Pfam" id="PF08341">
    <property type="entry name" value="TED"/>
    <property type="match status" value="1"/>
</dbReference>
<keyword evidence="2" id="KW-1133">Transmembrane helix</keyword>
<gene>
    <name evidence="4" type="ORF">SacmaDRAFT_0213</name>
</gene>
<evidence type="ECO:0000313" key="4">
    <source>
        <dbReference type="EMBL" id="EHR48523.1"/>
    </source>
</evidence>
<dbReference type="EMBL" id="CM001439">
    <property type="protein sequence ID" value="EHR48523.1"/>
    <property type="molecule type" value="Genomic_DNA"/>
</dbReference>
<dbReference type="NCBIfam" id="TIGR03934">
    <property type="entry name" value="TQXA_dom"/>
    <property type="match status" value="1"/>
</dbReference>
<dbReference type="NCBIfam" id="TIGR01167">
    <property type="entry name" value="LPXTG_anchor"/>
    <property type="match status" value="1"/>
</dbReference>
<name>H5WZC0_9PSEU</name>
<keyword evidence="2" id="KW-0472">Membrane</keyword>
<dbReference type="OrthoDB" id="2676146at2"/>
<evidence type="ECO:0000256" key="1">
    <source>
        <dbReference type="SAM" id="MobiDB-lite"/>
    </source>
</evidence>
<feature type="domain" description="Thioester" evidence="3">
    <location>
        <begin position="79"/>
        <end position="200"/>
    </location>
</feature>
<dbReference type="AlphaFoldDB" id="H5WZC0"/>
<feature type="compositionally biased region" description="Low complexity" evidence="1">
    <location>
        <begin position="330"/>
        <end position="352"/>
    </location>
</feature>
<feature type="compositionally biased region" description="Polar residues" evidence="1">
    <location>
        <begin position="359"/>
        <end position="369"/>
    </location>
</feature>
<sequence>MRSRRGRTGGKGAARFGAVVAGVSIAALLGGVPAAAEEARGNIDTTHGTAGYTVNLGDGKDRSTELFELDLDGGNSLRSYCVEIDVSIDPKRSLRERPWDEFPNPHSPFHENRNEINWVLHHGYPANGLDALAGVLTDQGAELHDGLDEKEAIAATQAAVWHYSDDEDLDRDDPAKGKGADANADADVLALYDYLTGEANVGIGEQPDPALELTPEEIAGNAGEKLGPFTVSTTGDITGLSSELPEGVTLTDSEGNELEGGDIADGTEIYVDVPADAQDGEGSFELEASAHLDTGRLFVSEGYGKKPAQSLIVAASQRTKLTAGAGVQWQAAPQPTTPPETTTTEAPSTTSQVAAPPTSDASVSPQASEDSLAQTGFSALTPILIGVGLVGAGVAALLLQRRRKNA</sequence>
<organism evidence="4 5">
    <name type="scientific">Saccharomonospora marina XMU15</name>
    <dbReference type="NCBI Taxonomy" id="882083"/>
    <lineage>
        <taxon>Bacteria</taxon>
        <taxon>Bacillati</taxon>
        <taxon>Actinomycetota</taxon>
        <taxon>Actinomycetes</taxon>
        <taxon>Pseudonocardiales</taxon>
        <taxon>Pseudonocardiaceae</taxon>
        <taxon>Saccharomonospora</taxon>
    </lineage>
</organism>